<sequence length="113" mass="12432">MTGLLVASNKNYPVPARTTRGFVNNRPPRQNIGHNSPHYERLMRRPPVLPGYDQSSEMTPKSHTIITIPTREERGSAHLSSGFSSVNSRCPPVGSCSWHAICAHMSVIQISAP</sequence>
<keyword evidence="3" id="KW-1185">Reference proteome</keyword>
<accession>A0A4Y2F0H0</accession>
<dbReference type="EMBL" id="BGPR01000770">
    <property type="protein sequence ID" value="GBM34853.1"/>
    <property type="molecule type" value="Genomic_DNA"/>
</dbReference>
<organism evidence="2 3">
    <name type="scientific">Araneus ventricosus</name>
    <name type="common">Orbweaver spider</name>
    <name type="synonym">Epeira ventricosa</name>
    <dbReference type="NCBI Taxonomy" id="182803"/>
    <lineage>
        <taxon>Eukaryota</taxon>
        <taxon>Metazoa</taxon>
        <taxon>Ecdysozoa</taxon>
        <taxon>Arthropoda</taxon>
        <taxon>Chelicerata</taxon>
        <taxon>Arachnida</taxon>
        <taxon>Araneae</taxon>
        <taxon>Araneomorphae</taxon>
        <taxon>Entelegynae</taxon>
        <taxon>Araneoidea</taxon>
        <taxon>Araneidae</taxon>
        <taxon>Araneus</taxon>
    </lineage>
</organism>
<gene>
    <name evidence="2" type="ORF">AVEN_208051_1</name>
</gene>
<name>A0A4Y2F0H0_ARAVE</name>
<comment type="caution">
    <text evidence="2">The sequence shown here is derived from an EMBL/GenBank/DDBJ whole genome shotgun (WGS) entry which is preliminary data.</text>
</comment>
<proteinExistence type="predicted"/>
<dbReference type="Proteomes" id="UP000499080">
    <property type="component" value="Unassembled WGS sequence"/>
</dbReference>
<reference evidence="2 3" key="1">
    <citation type="journal article" date="2019" name="Sci. Rep.">
        <title>Orb-weaving spider Araneus ventricosus genome elucidates the spidroin gene catalogue.</title>
        <authorList>
            <person name="Kono N."/>
            <person name="Nakamura H."/>
            <person name="Ohtoshi R."/>
            <person name="Moran D.A.P."/>
            <person name="Shinohara A."/>
            <person name="Yoshida Y."/>
            <person name="Fujiwara M."/>
            <person name="Mori M."/>
            <person name="Tomita M."/>
            <person name="Arakawa K."/>
        </authorList>
    </citation>
    <scope>NUCLEOTIDE SEQUENCE [LARGE SCALE GENOMIC DNA]</scope>
</reference>
<protein>
    <submittedName>
        <fullName evidence="2">Uncharacterized protein</fullName>
    </submittedName>
</protein>
<evidence type="ECO:0000256" key="1">
    <source>
        <dbReference type="SAM" id="MobiDB-lite"/>
    </source>
</evidence>
<evidence type="ECO:0000313" key="3">
    <source>
        <dbReference type="Proteomes" id="UP000499080"/>
    </source>
</evidence>
<evidence type="ECO:0000313" key="2">
    <source>
        <dbReference type="EMBL" id="GBM34853.1"/>
    </source>
</evidence>
<dbReference type="AlphaFoldDB" id="A0A4Y2F0H0"/>
<feature type="compositionally biased region" description="Polar residues" evidence="1">
    <location>
        <begin position="53"/>
        <end position="62"/>
    </location>
</feature>
<feature type="region of interest" description="Disordered" evidence="1">
    <location>
        <begin position="15"/>
        <end position="62"/>
    </location>
</feature>